<dbReference type="PANTHER" id="PTHR31350:SF30">
    <property type="entry name" value="TRANSGLUTAMINASE FAMILY PROTEIN"/>
    <property type="match status" value="1"/>
</dbReference>
<dbReference type="PANTHER" id="PTHR31350">
    <property type="entry name" value="SI:DKEY-261L7.2"/>
    <property type="match status" value="1"/>
</dbReference>
<evidence type="ECO:0000256" key="1">
    <source>
        <dbReference type="SAM" id="MobiDB-lite"/>
    </source>
</evidence>
<organism evidence="4 5">
    <name type="scientific">Thlaspi arvense</name>
    <name type="common">Field penny-cress</name>
    <dbReference type="NCBI Taxonomy" id="13288"/>
    <lineage>
        <taxon>Eukaryota</taxon>
        <taxon>Viridiplantae</taxon>
        <taxon>Streptophyta</taxon>
        <taxon>Embryophyta</taxon>
        <taxon>Tracheophyta</taxon>
        <taxon>Spermatophyta</taxon>
        <taxon>Magnoliopsida</taxon>
        <taxon>eudicotyledons</taxon>
        <taxon>Gunneridae</taxon>
        <taxon>Pentapetalae</taxon>
        <taxon>rosids</taxon>
        <taxon>malvids</taxon>
        <taxon>Brassicales</taxon>
        <taxon>Brassicaceae</taxon>
        <taxon>Thlaspideae</taxon>
        <taxon>Thlaspi</taxon>
    </lineage>
</organism>
<evidence type="ECO:0000313" key="5">
    <source>
        <dbReference type="Proteomes" id="UP000836841"/>
    </source>
</evidence>
<sequence>MLCASSSFALLGPASAAMTMASSPVSRFVGFGDRTTLRYDHDQRRRCSWTGIEKKMNPAPRIRTASASAYPLFLNQLNKASPRPRTYKEVTKPARKMFAREISTQSKDSEISIAKVLLYIAAEDEAFLAFNRKMDAKSLVREKENVQDKSAPSKTDSEERESVQSDQSETDSEELLQLDGKSIPEWLSELDAISKEVEAELVSRRMSCDSDPVQVLEAVNAVLFDLRGFKRTSIALDPKDSYLHSVLNCRCGTAFLFSVIYIEVCQRLGVPIVGARVGEEFLIWPKTENPEELFKTTSGQSLFGMVNGRCVDDPRSMASDLTGKSLLDLDIATNRDIIGIALANLIRVHWRRASKPSPGLMLTSPLSQLNNINISSFPVLRPQDLRLAIAAAERLLILEPHNLRLRRDLGMMLYYSRQYTDAIQELSIYIAFAFDEEEANVLKLFVAKLHLLRLISSLKSPLGSDRLTVP</sequence>
<dbReference type="SUPFAM" id="SSF48452">
    <property type="entry name" value="TPR-like"/>
    <property type="match status" value="1"/>
</dbReference>
<feature type="region of interest" description="Disordered" evidence="1">
    <location>
        <begin position="140"/>
        <end position="174"/>
    </location>
</feature>
<gene>
    <name evidence="4" type="ORF">TAV2_LOCUS23117</name>
</gene>
<dbReference type="InterPro" id="IPR032698">
    <property type="entry name" value="SirB1_N"/>
</dbReference>
<dbReference type="EMBL" id="OU466863">
    <property type="protein sequence ID" value="CAH2078556.1"/>
    <property type="molecule type" value="Genomic_DNA"/>
</dbReference>
<feature type="domain" description="Protein SirB1 N-terminal" evidence="3">
    <location>
        <begin position="185"/>
        <end position="340"/>
    </location>
</feature>
<dbReference type="AlphaFoldDB" id="A0AAU9T2W5"/>
<evidence type="ECO:0000259" key="3">
    <source>
        <dbReference type="Pfam" id="PF13369"/>
    </source>
</evidence>
<name>A0AAU9T2W5_THLAR</name>
<dbReference type="Pfam" id="PF13371">
    <property type="entry name" value="TPR_9"/>
    <property type="match status" value="1"/>
</dbReference>
<evidence type="ECO:0000256" key="2">
    <source>
        <dbReference type="SAM" id="SignalP"/>
    </source>
</evidence>
<feature type="chain" id="PRO_5043605850" description="Protein SirB1 N-terminal domain-containing protein" evidence="2">
    <location>
        <begin position="17"/>
        <end position="470"/>
    </location>
</feature>
<reference evidence="4 5" key="1">
    <citation type="submission" date="2022-03" db="EMBL/GenBank/DDBJ databases">
        <authorList>
            <person name="Nunn A."/>
            <person name="Chopra R."/>
            <person name="Nunn A."/>
            <person name="Contreras Garrido A."/>
        </authorList>
    </citation>
    <scope>NUCLEOTIDE SEQUENCE [LARGE SCALE GENOMIC DNA]</scope>
</reference>
<keyword evidence="5" id="KW-1185">Reference proteome</keyword>
<keyword evidence="2" id="KW-0732">Signal</keyword>
<accession>A0AAU9T2W5</accession>
<protein>
    <recommendedName>
        <fullName evidence="3">Protein SirB1 N-terminal domain-containing protein</fullName>
    </recommendedName>
</protein>
<proteinExistence type="predicted"/>
<evidence type="ECO:0000313" key="4">
    <source>
        <dbReference type="EMBL" id="CAH2078556.1"/>
    </source>
</evidence>
<dbReference type="Pfam" id="PF13369">
    <property type="entry name" value="Transglut_core2"/>
    <property type="match status" value="1"/>
</dbReference>
<dbReference type="InterPro" id="IPR011990">
    <property type="entry name" value="TPR-like_helical_dom_sf"/>
</dbReference>
<feature type="signal peptide" evidence="2">
    <location>
        <begin position="1"/>
        <end position="16"/>
    </location>
</feature>
<dbReference type="Proteomes" id="UP000836841">
    <property type="component" value="Chromosome 7"/>
</dbReference>